<feature type="domain" description="Helix-hairpin-helix DNA-binding motif class 1" evidence="1">
    <location>
        <begin position="201"/>
        <end position="220"/>
    </location>
</feature>
<evidence type="ECO:0000259" key="1">
    <source>
        <dbReference type="SMART" id="SM00278"/>
    </source>
</evidence>
<protein>
    <submittedName>
        <fullName evidence="2">14575_t:CDS:1</fullName>
    </submittedName>
</protein>
<feature type="non-terminal residue" evidence="2">
    <location>
        <position position="1"/>
    </location>
</feature>
<sequence length="237" mass="27456">MSARPFKNFVELETFLKTLRVKSLLEKIYKMMLMEENENPTYNSDSDSIIVDNYNSNLDTKLTKFVNSADPDFFQQINGIGNKTLQKLMSARPFKNFVEFDTFVKTLRLFDKIYMTLTEENEDPTIIDSKSENEDDPNLNLDSINTIDDKSNSDSNFEIDLNMLIDEPENPTYNSDSIIVDNYNSNLDTKLTKFVNSADPDFFQQINGIGNKTLQKLMSARPFKNFVEFDTFVKTLR</sequence>
<reference evidence="2" key="1">
    <citation type="submission" date="2021-06" db="EMBL/GenBank/DDBJ databases">
        <authorList>
            <person name="Kallberg Y."/>
            <person name="Tangrot J."/>
            <person name="Rosling A."/>
        </authorList>
    </citation>
    <scope>NUCLEOTIDE SEQUENCE</scope>
    <source>
        <strain evidence="2">FL130A</strain>
    </source>
</reference>
<dbReference type="EMBL" id="CAJVPS010009727">
    <property type="protein sequence ID" value="CAG8652812.1"/>
    <property type="molecule type" value="Genomic_DNA"/>
</dbReference>
<dbReference type="InterPro" id="IPR003583">
    <property type="entry name" value="Hlx-hairpin-Hlx_DNA-bd_motif"/>
</dbReference>
<comment type="caution">
    <text evidence="2">The sequence shown here is derived from an EMBL/GenBank/DDBJ whole genome shotgun (WGS) entry which is preliminary data.</text>
</comment>
<evidence type="ECO:0000313" key="3">
    <source>
        <dbReference type="Proteomes" id="UP000789508"/>
    </source>
</evidence>
<organism evidence="2 3">
    <name type="scientific">Ambispora leptoticha</name>
    <dbReference type="NCBI Taxonomy" id="144679"/>
    <lineage>
        <taxon>Eukaryota</taxon>
        <taxon>Fungi</taxon>
        <taxon>Fungi incertae sedis</taxon>
        <taxon>Mucoromycota</taxon>
        <taxon>Glomeromycotina</taxon>
        <taxon>Glomeromycetes</taxon>
        <taxon>Archaeosporales</taxon>
        <taxon>Ambisporaceae</taxon>
        <taxon>Ambispora</taxon>
    </lineage>
</organism>
<dbReference type="GO" id="GO:0003677">
    <property type="term" value="F:DNA binding"/>
    <property type="evidence" value="ECO:0007669"/>
    <property type="project" value="InterPro"/>
</dbReference>
<accession>A0A9N9DTH4</accession>
<proteinExistence type="predicted"/>
<feature type="domain" description="Helix-hairpin-helix DNA-binding motif class 1" evidence="1">
    <location>
        <begin position="72"/>
        <end position="91"/>
    </location>
</feature>
<name>A0A9N9DTH4_9GLOM</name>
<keyword evidence="3" id="KW-1185">Reference proteome</keyword>
<dbReference type="GO" id="GO:0006281">
    <property type="term" value="P:DNA repair"/>
    <property type="evidence" value="ECO:0007669"/>
    <property type="project" value="InterPro"/>
</dbReference>
<dbReference type="SMART" id="SM00278">
    <property type="entry name" value="HhH1"/>
    <property type="match status" value="2"/>
</dbReference>
<dbReference type="Proteomes" id="UP000789508">
    <property type="component" value="Unassembled WGS sequence"/>
</dbReference>
<gene>
    <name evidence="2" type="ORF">ALEPTO_LOCUS10076</name>
</gene>
<evidence type="ECO:0000313" key="2">
    <source>
        <dbReference type="EMBL" id="CAG8652812.1"/>
    </source>
</evidence>
<dbReference type="AlphaFoldDB" id="A0A9N9DTH4"/>